<dbReference type="Proteomes" id="UP000053097">
    <property type="component" value="Unassembled WGS sequence"/>
</dbReference>
<evidence type="ECO:0000256" key="3">
    <source>
        <dbReference type="ARBA" id="ARBA00022692"/>
    </source>
</evidence>
<comment type="subcellular location">
    <subcellularLocation>
        <location evidence="1 8">Endoplasmic reticulum membrane</location>
        <topology evidence="1 8">Multi-pass membrane protein</topology>
    </subcellularLocation>
</comment>
<feature type="transmembrane region" description="Helical" evidence="8">
    <location>
        <begin position="99"/>
        <end position="117"/>
    </location>
</feature>
<keyword evidence="4 8" id="KW-0256">Endoplasmic reticulum</keyword>
<sequence length="647" mass="74268">MAQVRYTRNLFLRGICIIYLFAFLSFYIQIPGLYGDNGILPARAVDIKGFSTLFSKTKTKPTFLWLAPYLGLNVEYMLDVLSILGAVCSFAGFVSQRFCIMPIFALLWTLYYSLYQIGQVFMWFQWDILLLEIGFLCVLIAPFWYPRRGKPSTPSDAVTFWTVRWLLFRLMFASGVVKLTSGCPAWWKLDALNIHFESQCIPTPLAWYVHHLPTWFLRFTTVATNVIELAVPFLFFFPNRKVRITAFYMQVFLQVCIIATGNYNFFNFLTICLCISLLDDQFFYKRKSKTGASRTTNYLSILICILVYGGLLYGTYVYYDFKIADKWTIRSDIAFTQEQFDYVLSRAVPISIIIGIASLGLTVAVSIVNSAFSTKGMRNKITTTMITTLYTVAVCFMFAISLVPYSTLHSSHNSTLPVQLRKLHAQVDHLPLVNSYGLFRRMTGVGGRPEVIIEGSDSIDGPWKEYEFLYKPGNVNNSLPFVAPHQPRLDWQMWFAALGTYHQNPWLMSLAYRLLTGQPEVLALMNTVESPFRDKPPKYVKATLYYYHYTPWSQTSNTRAWWTRETVGEYFPIFSRDHPPLIEYLTKIKILQEKPAVKVTNQTFKLVLDSCRSLVSKIEPSLFLWAVFTAGCTIIVTGYSSSAAKKK</sequence>
<dbReference type="Proteomes" id="UP000279307">
    <property type="component" value="Chromosome 3"/>
</dbReference>
<dbReference type="AlphaFoldDB" id="A0A026WL00"/>
<feature type="transmembrane region" description="Helical" evidence="8">
    <location>
        <begin position="12"/>
        <end position="30"/>
    </location>
</feature>
<dbReference type="PANTHER" id="PTHR14463">
    <property type="entry name" value="LIPASE MATURATION FACTOR"/>
    <property type="match status" value="1"/>
</dbReference>
<feature type="transmembrane region" description="Helical" evidence="8">
    <location>
        <begin position="215"/>
        <end position="237"/>
    </location>
</feature>
<feature type="transmembrane region" description="Helical" evidence="8">
    <location>
        <begin position="296"/>
        <end position="319"/>
    </location>
</feature>
<feature type="transmembrane region" description="Helical" evidence="8">
    <location>
        <begin position="266"/>
        <end position="284"/>
    </location>
</feature>
<keyword evidence="6 8" id="KW-0472">Membrane</keyword>
<dbReference type="Pfam" id="PF25179">
    <property type="entry name" value="LMF1_C"/>
    <property type="match status" value="1"/>
</dbReference>
<feature type="transmembrane region" description="Helical" evidence="8">
    <location>
        <begin position="76"/>
        <end position="94"/>
    </location>
</feature>
<evidence type="ECO:0000256" key="7">
    <source>
        <dbReference type="ARBA" id="ARBA00023180"/>
    </source>
</evidence>
<comment type="similarity">
    <text evidence="2 8">Belongs to the lipase maturation factor family.</text>
</comment>
<feature type="domain" description="Lipase maturation factor 1/2 C-terminal" evidence="10">
    <location>
        <begin position="432"/>
        <end position="572"/>
    </location>
</feature>
<organism evidence="11 13">
    <name type="scientific">Ooceraea biroi</name>
    <name type="common">Clonal raider ant</name>
    <name type="synonym">Cerapachys biroi</name>
    <dbReference type="NCBI Taxonomy" id="2015173"/>
    <lineage>
        <taxon>Eukaryota</taxon>
        <taxon>Metazoa</taxon>
        <taxon>Ecdysozoa</taxon>
        <taxon>Arthropoda</taxon>
        <taxon>Hexapoda</taxon>
        <taxon>Insecta</taxon>
        <taxon>Pterygota</taxon>
        <taxon>Neoptera</taxon>
        <taxon>Endopterygota</taxon>
        <taxon>Hymenoptera</taxon>
        <taxon>Apocrita</taxon>
        <taxon>Aculeata</taxon>
        <taxon>Formicoidea</taxon>
        <taxon>Formicidae</taxon>
        <taxon>Dorylinae</taxon>
        <taxon>Ooceraea</taxon>
    </lineage>
</organism>
<dbReference type="Pfam" id="PF06762">
    <property type="entry name" value="LMF1"/>
    <property type="match status" value="1"/>
</dbReference>
<dbReference type="EMBL" id="KK107161">
    <property type="protein sequence ID" value="EZA56603.1"/>
    <property type="molecule type" value="Genomic_DNA"/>
</dbReference>
<feature type="transmembrane region" description="Helical" evidence="8">
    <location>
        <begin position="166"/>
        <end position="187"/>
    </location>
</feature>
<feature type="transmembrane region" description="Helical" evidence="8">
    <location>
        <begin position="123"/>
        <end position="145"/>
    </location>
</feature>
<feature type="transmembrane region" description="Helical" evidence="8">
    <location>
        <begin position="384"/>
        <end position="405"/>
    </location>
</feature>
<dbReference type="GO" id="GO:0005789">
    <property type="term" value="C:endoplasmic reticulum membrane"/>
    <property type="evidence" value="ECO:0007669"/>
    <property type="project" value="UniProtKB-SubCell"/>
</dbReference>
<protein>
    <recommendedName>
        <fullName evidence="8">Lipase maturation factor</fullName>
    </recommendedName>
</protein>
<keyword evidence="13" id="KW-1185">Reference proteome</keyword>
<reference evidence="12" key="3">
    <citation type="submission" date="2018-07" db="EMBL/GenBank/DDBJ databases">
        <authorList>
            <person name="Mckenzie S.K."/>
            <person name="Kronauer D.J.C."/>
        </authorList>
    </citation>
    <scope>NUCLEOTIDE SEQUENCE</scope>
    <source>
        <strain evidence="12">Clonal line C1</strain>
    </source>
</reference>
<accession>A0A026WL00</accession>
<dbReference type="EMBL" id="QOIP01000003">
    <property type="protein sequence ID" value="RLU24473.1"/>
    <property type="molecule type" value="Genomic_DNA"/>
</dbReference>
<feature type="domain" description="Lipase maturation factor 1/2 N-terminal" evidence="9">
    <location>
        <begin position="122"/>
        <end position="284"/>
    </location>
</feature>
<dbReference type="PANTHER" id="PTHR14463:SF5">
    <property type="entry name" value="LIPASE MATURATION FACTOR 2"/>
    <property type="match status" value="1"/>
</dbReference>
<evidence type="ECO:0000313" key="13">
    <source>
        <dbReference type="Proteomes" id="UP000053097"/>
    </source>
</evidence>
<evidence type="ECO:0000313" key="12">
    <source>
        <dbReference type="EMBL" id="RLU24473.1"/>
    </source>
</evidence>
<keyword evidence="7" id="KW-0325">Glycoprotein</keyword>
<feature type="transmembrane region" description="Helical" evidence="8">
    <location>
        <begin position="622"/>
        <end position="641"/>
    </location>
</feature>
<comment type="function">
    <text evidence="8">Involved in the maturation of specific proteins in the endoplasmic reticulum.</text>
</comment>
<evidence type="ECO:0000256" key="5">
    <source>
        <dbReference type="ARBA" id="ARBA00022989"/>
    </source>
</evidence>
<dbReference type="OMA" id="HYTPWSQ"/>
<dbReference type="InterPro" id="IPR057433">
    <property type="entry name" value="LMF1/2_C"/>
</dbReference>
<gene>
    <name evidence="12" type="ORF">DMN91_002562</name>
    <name evidence="11" type="ORF">X777_03281</name>
</gene>
<keyword evidence="5 8" id="KW-1133">Transmembrane helix</keyword>
<proteinExistence type="inferred from homology"/>
<evidence type="ECO:0000256" key="6">
    <source>
        <dbReference type="ARBA" id="ARBA00023136"/>
    </source>
</evidence>
<dbReference type="GO" id="GO:0051604">
    <property type="term" value="P:protein maturation"/>
    <property type="evidence" value="ECO:0007669"/>
    <property type="project" value="InterPro"/>
</dbReference>
<dbReference type="InterPro" id="IPR057434">
    <property type="entry name" value="LMF1/2_N"/>
</dbReference>
<comment type="caution">
    <text evidence="8">Lacks conserved residue(s) required for the propagation of feature annotation.</text>
</comment>
<keyword evidence="3 8" id="KW-0812">Transmembrane</keyword>
<evidence type="ECO:0000256" key="1">
    <source>
        <dbReference type="ARBA" id="ARBA00004477"/>
    </source>
</evidence>
<feature type="transmembrane region" description="Helical" evidence="8">
    <location>
        <begin position="350"/>
        <end position="372"/>
    </location>
</feature>
<evidence type="ECO:0000313" key="14">
    <source>
        <dbReference type="Proteomes" id="UP000279307"/>
    </source>
</evidence>
<dbReference type="OrthoDB" id="434126at2759"/>
<evidence type="ECO:0000259" key="10">
    <source>
        <dbReference type="Pfam" id="PF25179"/>
    </source>
</evidence>
<name>A0A026WL00_OOCBI</name>
<evidence type="ECO:0000313" key="11">
    <source>
        <dbReference type="EMBL" id="EZA56603.1"/>
    </source>
</evidence>
<feature type="transmembrane region" description="Helical" evidence="8">
    <location>
        <begin position="244"/>
        <end position="260"/>
    </location>
</feature>
<evidence type="ECO:0000256" key="2">
    <source>
        <dbReference type="ARBA" id="ARBA00005512"/>
    </source>
</evidence>
<dbReference type="InterPro" id="IPR009613">
    <property type="entry name" value="LMF"/>
</dbReference>
<reference evidence="11 13" key="1">
    <citation type="journal article" date="2014" name="Curr. Biol.">
        <title>The genome of the clonal raider ant Cerapachys biroi.</title>
        <authorList>
            <person name="Oxley P.R."/>
            <person name="Ji L."/>
            <person name="Fetter-Pruneda I."/>
            <person name="McKenzie S.K."/>
            <person name="Li C."/>
            <person name="Hu H."/>
            <person name="Zhang G."/>
            <person name="Kronauer D.J."/>
        </authorList>
    </citation>
    <scope>NUCLEOTIDE SEQUENCE [LARGE SCALE GENOMIC DNA]</scope>
</reference>
<evidence type="ECO:0000256" key="8">
    <source>
        <dbReference type="RuleBase" id="RU361229"/>
    </source>
</evidence>
<evidence type="ECO:0000259" key="9">
    <source>
        <dbReference type="Pfam" id="PF06762"/>
    </source>
</evidence>
<evidence type="ECO:0000256" key="4">
    <source>
        <dbReference type="ARBA" id="ARBA00022824"/>
    </source>
</evidence>
<reference evidence="12 14" key="2">
    <citation type="journal article" date="2018" name="Genome Res.">
        <title>The genomic architecture and molecular evolution of ant odorant receptors.</title>
        <authorList>
            <person name="McKenzie S.K."/>
            <person name="Kronauer D.J.C."/>
        </authorList>
    </citation>
    <scope>NUCLEOTIDE SEQUENCE [LARGE SCALE GENOMIC DNA]</scope>
    <source>
        <strain evidence="12">Clonal line C1</strain>
    </source>
</reference>